<keyword evidence="3" id="KW-1185">Reference proteome</keyword>
<gene>
    <name evidence="2" type="ORF">KDK95_15960</name>
</gene>
<keyword evidence="2" id="KW-0808">Transferase</keyword>
<dbReference type="Gene3D" id="3.40.630.30">
    <property type="match status" value="1"/>
</dbReference>
<dbReference type="InterPro" id="IPR052729">
    <property type="entry name" value="Acyl/Acetyltrans_Enzymes"/>
</dbReference>
<evidence type="ECO:0000259" key="1">
    <source>
        <dbReference type="PROSITE" id="PS51186"/>
    </source>
</evidence>
<dbReference type="Pfam" id="PF00583">
    <property type="entry name" value="Acetyltransf_1"/>
    <property type="match status" value="1"/>
</dbReference>
<dbReference type="PANTHER" id="PTHR47237">
    <property type="entry name" value="SLL0310 PROTEIN"/>
    <property type="match status" value="1"/>
</dbReference>
<dbReference type="EMBL" id="JAGSOH010000042">
    <property type="protein sequence ID" value="MBR7827815.1"/>
    <property type="molecule type" value="Genomic_DNA"/>
</dbReference>
<dbReference type="InterPro" id="IPR041496">
    <property type="entry name" value="YitH/HolE_GNAT"/>
</dbReference>
<protein>
    <submittedName>
        <fullName evidence="2">GNAT family N-acetyltransferase</fullName>
        <ecNumber evidence="2">2.3.1.-</ecNumber>
    </submittedName>
</protein>
<dbReference type="Pfam" id="PF18014">
    <property type="entry name" value="Acetyltransf_18"/>
    <property type="match status" value="1"/>
</dbReference>
<keyword evidence="2" id="KW-0012">Acyltransferase</keyword>
<comment type="caution">
    <text evidence="2">The sequence shown here is derived from an EMBL/GenBank/DDBJ whole genome shotgun (WGS) entry which is preliminary data.</text>
</comment>
<evidence type="ECO:0000313" key="3">
    <source>
        <dbReference type="Proteomes" id="UP000676325"/>
    </source>
</evidence>
<dbReference type="Proteomes" id="UP000676325">
    <property type="component" value="Unassembled WGS sequence"/>
</dbReference>
<proteinExistence type="predicted"/>
<evidence type="ECO:0000313" key="2">
    <source>
        <dbReference type="EMBL" id="MBR7827815.1"/>
    </source>
</evidence>
<dbReference type="InterPro" id="IPR016181">
    <property type="entry name" value="Acyl_CoA_acyltransferase"/>
</dbReference>
<dbReference type="SUPFAM" id="SSF55729">
    <property type="entry name" value="Acyl-CoA N-acyltransferases (Nat)"/>
    <property type="match status" value="1"/>
</dbReference>
<reference evidence="2" key="1">
    <citation type="submission" date="2021-04" db="EMBL/GenBank/DDBJ databases">
        <title>Genome based classification of Actinospica acidithermotolerans sp. nov., an actinobacterium isolated from an Indonesian hot spring.</title>
        <authorList>
            <person name="Kusuma A.B."/>
            <person name="Putra K.E."/>
            <person name="Nafisah S."/>
            <person name="Loh J."/>
            <person name="Nouioui I."/>
            <person name="Goodfellow M."/>
        </authorList>
    </citation>
    <scope>NUCLEOTIDE SEQUENCE</scope>
    <source>
        <strain evidence="2">MGRD01-02</strain>
    </source>
</reference>
<sequence length="305" mass="32837">MPTTTFPTSADHACLNADEAIAAGRFTLQLHPSREDWHEIESWMIDEGWDPGFGDAQTITALDPGALVIGLLDDTPVSAISVLRVSGLYAVIGNYLVHRAYRGRGFGLATWRAALPHADGRVIALDAVPERIGTYERAGFTASHTTIGYHGTIHGGRTRAHPRVRPPEPGDRAAIVALDAACSPFERSGFLTVWIAADSTRTLVYQERDGQVTGFGAIRPSRAGYRIGPLIATHPQAASVLFDALTAPHPGEQVVLNCPEPNPGGRELARERGLSRASHTIRMYSHPVRPTALSHSYSTASLAWG</sequence>
<name>A0A941ECF5_9ACTN</name>
<accession>A0A941ECF5</accession>
<feature type="domain" description="N-acetyltransferase" evidence="1">
    <location>
        <begin position="28"/>
        <end position="160"/>
    </location>
</feature>
<dbReference type="EC" id="2.3.1.-" evidence="2"/>
<dbReference type="InterPro" id="IPR000182">
    <property type="entry name" value="GNAT_dom"/>
</dbReference>
<dbReference type="PANTHER" id="PTHR47237:SF1">
    <property type="entry name" value="SLL0310 PROTEIN"/>
    <property type="match status" value="1"/>
</dbReference>
<dbReference type="Gene3D" id="3.40.630.90">
    <property type="match status" value="1"/>
</dbReference>
<dbReference type="PROSITE" id="PS51186">
    <property type="entry name" value="GNAT"/>
    <property type="match status" value="1"/>
</dbReference>
<dbReference type="RefSeq" id="WP_212518957.1">
    <property type="nucleotide sequence ID" value="NZ_JAGSOH010000042.1"/>
</dbReference>
<organism evidence="2 3">
    <name type="scientific">Actinospica acidithermotolerans</name>
    <dbReference type="NCBI Taxonomy" id="2828514"/>
    <lineage>
        <taxon>Bacteria</taxon>
        <taxon>Bacillati</taxon>
        <taxon>Actinomycetota</taxon>
        <taxon>Actinomycetes</taxon>
        <taxon>Catenulisporales</taxon>
        <taxon>Actinospicaceae</taxon>
        <taxon>Actinospica</taxon>
    </lineage>
</organism>
<dbReference type="GO" id="GO:0016747">
    <property type="term" value="F:acyltransferase activity, transferring groups other than amino-acyl groups"/>
    <property type="evidence" value="ECO:0007669"/>
    <property type="project" value="InterPro"/>
</dbReference>
<dbReference type="AlphaFoldDB" id="A0A941ECF5"/>